<dbReference type="Pfam" id="PF13387">
    <property type="entry name" value="Lnb_N"/>
    <property type="match status" value="1"/>
</dbReference>
<reference evidence="4 5" key="1">
    <citation type="submission" date="2018-05" db="EMBL/GenBank/DDBJ databases">
        <title>Genomic Encyclopedia of Type Strains, Phase IV (KMG-IV): sequencing the most valuable type-strain genomes for metagenomic binning, comparative biology and taxonomic classification.</title>
        <authorList>
            <person name="Goeker M."/>
        </authorList>
    </citation>
    <scope>NUCLEOTIDE SEQUENCE [LARGE SCALE GENOMIC DNA]</scope>
    <source>
        <strain evidence="4 5">DSM 25350</strain>
    </source>
</reference>
<evidence type="ECO:0000259" key="2">
    <source>
        <dbReference type="Pfam" id="PF25222"/>
    </source>
</evidence>
<gene>
    <name evidence="4" type="ORF">C8D97_11114</name>
</gene>
<dbReference type="OrthoDB" id="9759948at2"/>
<dbReference type="Pfam" id="PF25222">
    <property type="entry name" value="DUF7840"/>
    <property type="match status" value="1"/>
</dbReference>
<feature type="domain" description="DUF7843" evidence="3">
    <location>
        <begin position="57"/>
        <end position="132"/>
    </location>
</feature>
<organism evidence="4 5">
    <name type="scientific">Pleionea mediterranea</name>
    <dbReference type="NCBI Taxonomy" id="523701"/>
    <lineage>
        <taxon>Bacteria</taxon>
        <taxon>Pseudomonadati</taxon>
        <taxon>Pseudomonadota</taxon>
        <taxon>Gammaproteobacteria</taxon>
        <taxon>Oceanospirillales</taxon>
        <taxon>Pleioneaceae</taxon>
        <taxon>Pleionea</taxon>
    </lineage>
</organism>
<dbReference type="EMBL" id="QGGU01000011">
    <property type="protein sequence ID" value="PWK47269.1"/>
    <property type="molecule type" value="Genomic_DNA"/>
</dbReference>
<feature type="domain" description="Lnb N-terminal periplasmic" evidence="1">
    <location>
        <begin position="148"/>
        <end position="313"/>
    </location>
</feature>
<comment type="caution">
    <text evidence="4">The sequence shown here is derived from an EMBL/GenBank/DDBJ whole genome shotgun (WGS) entry which is preliminary data.</text>
</comment>
<keyword evidence="5" id="KW-1185">Reference proteome</keyword>
<name>A0A316FFR8_9GAMM</name>
<dbReference type="Pfam" id="PF25225">
    <property type="entry name" value="DUF7843"/>
    <property type="match status" value="1"/>
</dbReference>
<dbReference type="InterPro" id="IPR057165">
    <property type="entry name" value="DUF7843"/>
</dbReference>
<sequence>MDSRKEHVTKKLLSIYILLIFPMRSHTHSLIISILVIFLTAGNVTAQQIPTDNQVKTISSSEKWLKLIHFNKVKKNSDIKDKNFFLATSTTEEINPLKELKATIEALRAPVKIPDEHAQCKFPARYLFIKEQLPLMLHNSPKVTCKKFNSWFKNSDVSSLSLIFATGYLDNPASYYGHLLLKFNNESSAKELNLLDQSLNFGANVPENENPIRYIMYGLTGGYEAVFSDEHFYRHNHSYGEVDLRDMWEYELSLDKKDVDLVIAHSWELIQTQFTYYFLKENCAYRLAELLELVLEEPLFSKSKSLIFPYTIINSLSNHSYKKKPIVNSIRRIPSRHSKFVEKFSALKEELQQAVYKVVTGNYTFDNDRYRSLSNTEKSKVLEVLIDYTEFQSATDKPNTIHKNNKTKILIERISLPPSKSNITYDISSPPHLGQKPSMVRLGLSNNSSNTIISYRPAYYDLLTINHGRINNSKLINLQVDLSVDENRVQLKEARLLDIFTLNLSKTGLPSDGGFGWRVFLGYKSLSNSCSNCKVTLIETGLGKGVQFTPKITGYLFGNLIAVSNNHFTERTTINASLGLLVDISESIKSHINYKKFNSDFSPNIKDESFSLETRFGSSKSWDIRVKATKQDSWQNSISYGYYF</sequence>
<dbReference type="InterPro" id="IPR025178">
    <property type="entry name" value="Lnb_N"/>
</dbReference>
<dbReference type="RefSeq" id="WP_109764523.1">
    <property type="nucleotide sequence ID" value="NZ_QGGU01000011.1"/>
</dbReference>
<evidence type="ECO:0000259" key="3">
    <source>
        <dbReference type="Pfam" id="PF25225"/>
    </source>
</evidence>
<feature type="domain" description="DUF7840" evidence="2">
    <location>
        <begin position="430"/>
        <end position="637"/>
    </location>
</feature>
<evidence type="ECO:0000313" key="4">
    <source>
        <dbReference type="EMBL" id="PWK47269.1"/>
    </source>
</evidence>
<dbReference type="InterPro" id="IPR057162">
    <property type="entry name" value="DUF7840"/>
</dbReference>
<protein>
    <submittedName>
        <fullName evidence="4">Uncharacterized protein DUF4105</fullName>
    </submittedName>
</protein>
<dbReference type="Proteomes" id="UP000245790">
    <property type="component" value="Unassembled WGS sequence"/>
</dbReference>
<evidence type="ECO:0000313" key="5">
    <source>
        <dbReference type="Proteomes" id="UP000245790"/>
    </source>
</evidence>
<accession>A0A316FFR8</accession>
<evidence type="ECO:0000259" key="1">
    <source>
        <dbReference type="Pfam" id="PF13387"/>
    </source>
</evidence>
<proteinExistence type="predicted"/>
<dbReference type="AlphaFoldDB" id="A0A316FFR8"/>